<dbReference type="HOGENOM" id="CLU_267613_0_0_0"/>
<reference evidence="3 4" key="1">
    <citation type="journal article" date="2010" name="Stand. Genomic Sci.">
        <title>Complete genome sequence of Coraliomargarita akajimensis type strain (04OKA010-24).</title>
        <authorList>
            <person name="Mavromatis K."/>
            <person name="Abt B."/>
            <person name="Brambilla E."/>
            <person name="Lapidus A."/>
            <person name="Copeland A."/>
            <person name="Deshpande S."/>
            <person name="Nolan M."/>
            <person name="Lucas S."/>
            <person name="Tice H."/>
            <person name="Cheng J.F."/>
            <person name="Han C."/>
            <person name="Detter J.C."/>
            <person name="Woyke T."/>
            <person name="Goodwin L."/>
            <person name="Pitluck S."/>
            <person name="Held B."/>
            <person name="Brettin T."/>
            <person name="Tapia R."/>
            <person name="Ivanova N."/>
            <person name="Mikhailova N."/>
            <person name="Pati A."/>
            <person name="Liolios K."/>
            <person name="Chen A."/>
            <person name="Palaniappan K."/>
            <person name="Land M."/>
            <person name="Hauser L."/>
            <person name="Chang Y.J."/>
            <person name="Jeffries C.D."/>
            <person name="Rohde M."/>
            <person name="Goker M."/>
            <person name="Bristow J."/>
            <person name="Eisen J.A."/>
            <person name="Markowitz V."/>
            <person name="Hugenholtz P."/>
            <person name="Klenk H.P."/>
            <person name="Kyrpides N.C."/>
        </authorList>
    </citation>
    <scope>NUCLEOTIDE SEQUENCE [LARGE SCALE GENOMIC DNA]</scope>
    <source>
        <strain evidence="4">DSM 45221 / IAM 15411 / JCM 23193 / KCTC 12865</strain>
    </source>
</reference>
<organism evidence="3 4">
    <name type="scientific">Coraliomargarita akajimensis (strain DSM 45221 / IAM 15411 / JCM 23193 / KCTC 12865 / 04OKA010-24)</name>
    <dbReference type="NCBI Taxonomy" id="583355"/>
    <lineage>
        <taxon>Bacteria</taxon>
        <taxon>Pseudomonadati</taxon>
        <taxon>Verrucomicrobiota</taxon>
        <taxon>Opitutia</taxon>
        <taxon>Puniceicoccales</taxon>
        <taxon>Coraliomargaritaceae</taxon>
        <taxon>Coraliomargarita</taxon>
    </lineage>
</organism>
<dbReference type="KEGG" id="caa:Caka_2140"/>
<sequence length="1231" mass="135080">MKPFFNHLQRLTLCLLAACGGTAVHAQNADPLVYTVGKTFETNAGSTLHDYVLWQPGDATTIFGKRFGIYAKNGTADSANDYSLLGIQELQYTPSAIQALLKLGSLIDADSGSLPMRIVALNAEAQAVPLPEDFAYPSEINYEVAQKLAQIMTIALSDAEVLQSLVSLGRAHPGVQMCLGLGFAIEVQPASLVTYEIREIDGSNTDIRVIGRVTLDADNPQFLLPPDPPRQVFHVNDPNLQNNASPKDHLNVLTRWGTPEDLRILLPHTYGFNLYRIAKFNLDQAAVSPNSLLTEDDLLGFGGVRVNRLPAVASALLTDLEAADPSFDEGNFFYGDDNDAPDPGFEDGDQFYYYVAARDIAGHPGPLSPPSLLITVCDRLPPPAPSIVSVDNIFEMASADPLAGTGTQYLQVVIEQLPDEPDDRTASEYRIYRWHAASDWMRLGADPEFNYIGSVPHVPGQRYAYFDDNDPADFDLDGLGGKNPNDPTEGADTGSPLVTSEKDDAMGKTFWYTVRAVDTTACTPQNYSGHSGATYGVPRDRVGPDKPTGSLITCFCIPEILLANEGESTRRLEYGLSERDPGFIIRVRRTELESGAVIKKIKSFDVEYGEFDAKLGAFKAQFSTTYYYKGFEPYGDVVIPIADEDGKFMRARARLGDGSVSDWRIVGTLGLVQEPTSITRYDFRAYVEICCPTLITSAFLRNDEGDIEQGVLDLLPESTGNQDCPPWIEVLPGLVPYPHTPIGPDDSITGVCGNVYLSEGVREVRVYRRVEGSPEFQLISRESSESDFDPIYFWKESAPTLVNGTSACYFAQVFDEHGNGSALVRLGCVTIQNEDLGIPMLMDPVALDPEGNLPVVQLAWFCDPVGIDRFEVWVAAAGDDEPGVDSAQLSLPVEVSSNPTLTDENGETLSFTVFRTNSLQTGFGNNGEYSINLTVPAGKKLYYAVRGIGQQVPDPVSGEYEYTQGDFSNIVSDLWIQPPSGPQDVIPWPARPLPDIAGVGIPVDSYVPTEGPFFAYPIPSNAMNDMGASAAILVGVFPATRLDNELTYEASFPSDRDPLEWLFNYRKQNTEALPADALESIVPFVVYRYQVDSTRFPNAQPNLVQVTPLIDRISYQTLTDNQNGVQYFRARDPFFIFRVFDQSWPSAMPVPLSGEFSRDTSTFVTGVPTPGDPANPEYLKLDTAGNPFESTMWIRDVIPASRGASYQYLLVHFTERGEISRIIPTNTITHP</sequence>
<dbReference type="STRING" id="583355.Caka_2140"/>
<evidence type="ECO:0000256" key="2">
    <source>
        <dbReference type="SAM" id="SignalP"/>
    </source>
</evidence>
<feature type="region of interest" description="Disordered" evidence="1">
    <location>
        <begin position="474"/>
        <end position="500"/>
    </location>
</feature>
<proteinExistence type="predicted"/>
<keyword evidence="4" id="KW-1185">Reference proteome</keyword>
<feature type="signal peptide" evidence="2">
    <location>
        <begin position="1"/>
        <end position="26"/>
    </location>
</feature>
<evidence type="ECO:0000313" key="4">
    <source>
        <dbReference type="Proteomes" id="UP000000925"/>
    </source>
</evidence>
<protein>
    <submittedName>
        <fullName evidence="3">Uncharacterized protein</fullName>
    </submittedName>
</protein>
<accession>D5ELZ8</accession>
<feature type="chain" id="PRO_5003071268" evidence="2">
    <location>
        <begin position="27"/>
        <end position="1231"/>
    </location>
</feature>
<dbReference type="RefSeq" id="WP_013043880.1">
    <property type="nucleotide sequence ID" value="NC_014008.1"/>
</dbReference>
<keyword evidence="2" id="KW-0732">Signal</keyword>
<dbReference type="OrthoDB" id="188495at2"/>
<dbReference type="AlphaFoldDB" id="D5ELZ8"/>
<evidence type="ECO:0000313" key="3">
    <source>
        <dbReference type="EMBL" id="ADE55158.1"/>
    </source>
</evidence>
<name>D5ELZ8_CORAD</name>
<dbReference type="EMBL" id="CP001998">
    <property type="protein sequence ID" value="ADE55158.1"/>
    <property type="molecule type" value="Genomic_DNA"/>
</dbReference>
<evidence type="ECO:0000256" key="1">
    <source>
        <dbReference type="SAM" id="MobiDB-lite"/>
    </source>
</evidence>
<dbReference type="Proteomes" id="UP000000925">
    <property type="component" value="Chromosome"/>
</dbReference>
<gene>
    <name evidence="3" type="ordered locus">Caka_2140</name>
</gene>